<accession>A0A6G7Y2C0</accession>
<evidence type="ECO:0000313" key="2">
    <source>
        <dbReference type="EMBL" id="QIK71024.1"/>
    </source>
</evidence>
<dbReference type="SUPFAM" id="SSF55804">
    <property type="entry name" value="Phoshotransferase/anion transport protein"/>
    <property type="match status" value="1"/>
</dbReference>
<organism evidence="2 3">
    <name type="scientific">Propioniciclava coleopterorum</name>
    <dbReference type="NCBI Taxonomy" id="2714937"/>
    <lineage>
        <taxon>Bacteria</taxon>
        <taxon>Bacillati</taxon>
        <taxon>Actinomycetota</taxon>
        <taxon>Actinomycetes</taxon>
        <taxon>Propionibacteriales</taxon>
        <taxon>Propionibacteriaceae</taxon>
        <taxon>Propioniciclava</taxon>
    </lineage>
</organism>
<sequence length="144" mass="14842">MFEQRFADSADPVRAVLDGLPATTLPDAYRRVAARVAAAEGLDPDDLVARLLARDAEGSTAFAPGALMPHCTLPGAGASHVLFARPAAPLDHPEHGPIGLLVFLFVRDDGPAVTAAAIARTVRALADDDLVATLLSAPAIGSSR</sequence>
<reference evidence="2 3" key="1">
    <citation type="submission" date="2020-03" db="EMBL/GenBank/DDBJ databases">
        <title>Propioniciclava sp. nov., isolated from Hydrophilus acuminatus.</title>
        <authorList>
            <person name="Hyun D.-W."/>
            <person name="Bae J.-W."/>
        </authorList>
    </citation>
    <scope>NUCLEOTIDE SEQUENCE [LARGE SCALE GENOMIC DNA]</scope>
    <source>
        <strain evidence="2 3">HDW11</strain>
    </source>
</reference>
<dbReference type="Proteomes" id="UP000501058">
    <property type="component" value="Chromosome"/>
</dbReference>
<dbReference type="PROSITE" id="PS51094">
    <property type="entry name" value="PTS_EIIA_TYPE_2"/>
    <property type="match status" value="1"/>
</dbReference>
<gene>
    <name evidence="2" type="ORF">G7070_00425</name>
</gene>
<name>A0A6G7Y2C0_9ACTN</name>
<keyword evidence="2" id="KW-0813">Transport</keyword>
<dbReference type="AlphaFoldDB" id="A0A6G7Y2C0"/>
<keyword evidence="3" id="KW-1185">Reference proteome</keyword>
<dbReference type="Pfam" id="PF00359">
    <property type="entry name" value="PTS_EIIA_2"/>
    <property type="match status" value="1"/>
</dbReference>
<dbReference type="EMBL" id="CP049865">
    <property type="protein sequence ID" value="QIK71024.1"/>
    <property type="molecule type" value="Genomic_DNA"/>
</dbReference>
<dbReference type="KEGG" id="prv:G7070_00425"/>
<evidence type="ECO:0000313" key="3">
    <source>
        <dbReference type="Proteomes" id="UP000501058"/>
    </source>
</evidence>
<protein>
    <submittedName>
        <fullName evidence="2">PTS sugar transporter subunit IIA</fullName>
    </submittedName>
</protein>
<dbReference type="InterPro" id="IPR016152">
    <property type="entry name" value="PTrfase/Anion_transptr"/>
</dbReference>
<dbReference type="InterPro" id="IPR002178">
    <property type="entry name" value="PTS_EIIA_type-2_dom"/>
</dbReference>
<proteinExistence type="predicted"/>
<dbReference type="RefSeq" id="WP_166230896.1">
    <property type="nucleotide sequence ID" value="NZ_CP049865.1"/>
</dbReference>
<evidence type="ECO:0000259" key="1">
    <source>
        <dbReference type="PROSITE" id="PS51094"/>
    </source>
</evidence>
<dbReference type="Gene3D" id="3.40.930.10">
    <property type="entry name" value="Mannitol-specific EII, Chain A"/>
    <property type="match status" value="1"/>
</dbReference>
<feature type="domain" description="PTS EIIA type-2" evidence="1">
    <location>
        <begin position="9"/>
        <end position="144"/>
    </location>
</feature>
<keyword evidence="2" id="KW-0762">Sugar transport</keyword>